<proteinExistence type="predicted"/>
<protein>
    <submittedName>
        <fullName evidence="1">Uncharacterized protein</fullName>
    </submittedName>
</protein>
<reference evidence="1 2" key="1">
    <citation type="submission" date="2015-10" db="EMBL/GenBank/DDBJ databases">
        <authorList>
            <person name="Gilbert D.G."/>
        </authorList>
    </citation>
    <scope>NUCLEOTIDE SEQUENCE [LARGE SCALE GENOMIC DNA]</scope>
    <source>
        <strain evidence="1">COMA1</strain>
    </source>
</reference>
<evidence type="ECO:0000313" key="1">
    <source>
        <dbReference type="EMBL" id="CUS37468.1"/>
    </source>
</evidence>
<evidence type="ECO:0000313" key="2">
    <source>
        <dbReference type="Proteomes" id="UP000199032"/>
    </source>
</evidence>
<name>A0A0S4LIT4_9BACT</name>
<dbReference type="Proteomes" id="UP000199032">
    <property type="component" value="Unassembled WGS sequence"/>
</dbReference>
<organism evidence="1 2">
    <name type="scientific">Candidatus Nitrospira nitrosa</name>
    <dbReference type="NCBI Taxonomy" id="1742972"/>
    <lineage>
        <taxon>Bacteria</taxon>
        <taxon>Pseudomonadati</taxon>
        <taxon>Nitrospirota</taxon>
        <taxon>Nitrospiria</taxon>
        <taxon>Nitrospirales</taxon>
        <taxon>Nitrospiraceae</taxon>
        <taxon>Nitrospira</taxon>
    </lineage>
</organism>
<dbReference type="EMBL" id="CZQA01000010">
    <property type="protein sequence ID" value="CUS37468.1"/>
    <property type="molecule type" value="Genomic_DNA"/>
</dbReference>
<sequence length="138" mass="15550">MPSSESSLTIISVSGPFREPREQVFSYDYAVQRSTWPTPHGVRVKISLPHELEVFKSRLLGVVTGSPGQQLMITNLVAKNLAGWKLQIAEGEGFFLERRDVMLAPFVGPLAHLFTKLEERFQSERAVIREEVKQRAGL</sequence>
<keyword evidence="2" id="KW-1185">Reference proteome</keyword>
<dbReference type="OrthoDB" id="9794498at2"/>
<dbReference type="AlphaFoldDB" id="A0A0S4LIT4"/>
<gene>
    <name evidence="1" type="ORF">COMA1_40069</name>
</gene>
<accession>A0A0S4LIT4</accession>
<dbReference type="RefSeq" id="WP_090749939.1">
    <property type="nucleotide sequence ID" value="NZ_CZQA01000010.1"/>
</dbReference>